<dbReference type="AlphaFoldDB" id="A0A4Y9FTR4"/>
<feature type="chain" id="PRO_5039100602" description="ATP/GTP-binding protein" evidence="2">
    <location>
        <begin position="31"/>
        <end position="349"/>
    </location>
</feature>
<comment type="caution">
    <text evidence="3">The sequence shown here is derived from an EMBL/GenBank/DDBJ whole genome shotgun (WGS) entry which is preliminary data.</text>
</comment>
<keyword evidence="4" id="KW-1185">Reference proteome</keyword>
<proteinExistence type="predicted"/>
<keyword evidence="2" id="KW-0732">Signal</keyword>
<accession>A0A4Y9FTR4</accession>
<sequence length="349" mass="36182">MATGTLSRMHAVIAAIVLVLAMLMPALPAAADSPAIVPAAANGNGNGNGPAGCGSRTCDVGDGNSGDDGNQGEGNGDQGSDEDTGSTGGGEPPKCYSGDREVPCSVGGWTWYSPRNCYITPVDPQPAEGQTPEGWHPPMLGAGEGPGTWYHCGTMYCEPLHLMIGPCAPGFVWIADGEPTIDPGVAAAAVLARLTVEPIDIGMAPRTNPEWGHRRTHVGVPVWMWVANPGQGTSQGWSVSDSEGGLAVTGTMRITSFQWNMGDGTTVTCGTAGQPYQAGFGWRESPDCGHVYSRTSADQPGDRFTVTETTNWVFDWTAGGRSGSIPLTTTSTTRVEVNELQTVNTSPAG</sequence>
<dbReference type="Proteomes" id="UP000298358">
    <property type="component" value="Unassembled WGS sequence"/>
</dbReference>
<evidence type="ECO:0000256" key="2">
    <source>
        <dbReference type="SAM" id="SignalP"/>
    </source>
</evidence>
<evidence type="ECO:0000256" key="1">
    <source>
        <dbReference type="SAM" id="MobiDB-lite"/>
    </source>
</evidence>
<reference evidence="3 4" key="1">
    <citation type="submission" date="2019-03" db="EMBL/GenBank/DDBJ databases">
        <title>Diversity of the mouse oral microbiome.</title>
        <authorList>
            <person name="Joseph S."/>
            <person name="Aduse-Opoku J."/>
            <person name="Curtis M."/>
            <person name="Wade W."/>
            <person name="Hashim A."/>
        </authorList>
    </citation>
    <scope>NUCLEOTIDE SEQUENCE [LARGE SCALE GENOMIC DNA]</scope>
    <source>
        <strain evidence="3 4">P1012</strain>
    </source>
</reference>
<feature type="compositionally biased region" description="Gly residues" evidence="1">
    <location>
        <begin position="63"/>
        <end position="77"/>
    </location>
</feature>
<feature type="region of interest" description="Disordered" evidence="1">
    <location>
        <begin position="58"/>
        <end position="97"/>
    </location>
</feature>
<organism evidence="3 4">
    <name type="scientific">Microbacterium paludicola</name>
    <dbReference type="NCBI Taxonomy" id="300019"/>
    <lineage>
        <taxon>Bacteria</taxon>
        <taxon>Bacillati</taxon>
        <taxon>Actinomycetota</taxon>
        <taxon>Actinomycetes</taxon>
        <taxon>Micrococcales</taxon>
        <taxon>Microbacteriaceae</taxon>
        <taxon>Microbacterium</taxon>
    </lineage>
</organism>
<dbReference type="OrthoDB" id="3742379at2"/>
<dbReference type="RefSeq" id="WP_135114611.1">
    <property type="nucleotide sequence ID" value="NZ_JADGLL010000021.1"/>
</dbReference>
<name>A0A4Y9FTR4_9MICO</name>
<feature type="signal peptide" evidence="2">
    <location>
        <begin position="1"/>
        <end position="30"/>
    </location>
</feature>
<dbReference type="EMBL" id="SPQB01000021">
    <property type="protein sequence ID" value="TFU32638.1"/>
    <property type="molecule type" value="Genomic_DNA"/>
</dbReference>
<evidence type="ECO:0000313" key="3">
    <source>
        <dbReference type="EMBL" id="TFU32638.1"/>
    </source>
</evidence>
<evidence type="ECO:0000313" key="4">
    <source>
        <dbReference type="Proteomes" id="UP000298358"/>
    </source>
</evidence>
<protein>
    <recommendedName>
        <fullName evidence="5">ATP/GTP-binding protein</fullName>
    </recommendedName>
</protein>
<evidence type="ECO:0008006" key="5">
    <source>
        <dbReference type="Google" id="ProtNLM"/>
    </source>
</evidence>
<gene>
    <name evidence="3" type="ORF">E4U02_09545</name>
</gene>